<proteinExistence type="predicted"/>
<accession>A0ABD8A951</accession>
<dbReference type="AlphaFoldDB" id="A0ABD8A951"/>
<dbReference type="SUPFAM" id="SSF49464">
    <property type="entry name" value="Carboxypeptidase regulatory domain-like"/>
    <property type="match status" value="1"/>
</dbReference>
<dbReference type="EMBL" id="CP137641">
    <property type="protein sequence ID" value="WOX56039.1"/>
    <property type="molecule type" value="Genomic_DNA"/>
</dbReference>
<gene>
    <name evidence="1" type="ORF">R6Y95_01575</name>
</gene>
<reference evidence="1 2" key="1">
    <citation type="submission" date="2023-10" db="EMBL/GenBank/DDBJ databases">
        <title>The complete genome sequence of Methanoculleus palmolei DSM 4273.</title>
        <authorList>
            <person name="Lai S.-J."/>
            <person name="You Y.-T."/>
            <person name="Chen S.-C."/>
        </authorList>
    </citation>
    <scope>NUCLEOTIDE SEQUENCE [LARGE SCALE GENOMIC DNA]</scope>
    <source>
        <strain evidence="1 2">DSM 4273</strain>
    </source>
</reference>
<evidence type="ECO:0000313" key="1">
    <source>
        <dbReference type="EMBL" id="WOX56039.1"/>
    </source>
</evidence>
<dbReference type="Proteomes" id="UP001626603">
    <property type="component" value="Chromosome"/>
</dbReference>
<protein>
    <submittedName>
        <fullName evidence="1">Carboxypeptidase-like regulatory domain-containing protein</fullName>
    </submittedName>
</protein>
<keyword evidence="2" id="KW-1185">Reference proteome</keyword>
<sequence>MWYIVIGGEKPPLQHKKIPYLKMCMEINDLMDEILLQSAYEGRFTLDELLHHSSVHPPTGIAVSKEKTHAFFLLLLGGEPDGAIFVDERGTLFGDAAALHLSGNEEFELFQVMPQIVDALVSRCRVFEKSHLKKNGRLDIPTIGAPTRQRIGVLCLTVRDNSGTPLAGAQVSIRKGKVVMTSDVTDSGGKVCFRLLNGRYMCVVSDRTGERTRCIIEFHEPQVESCVDIGGIEDESE</sequence>
<name>A0ABD8A951_9EURY</name>
<evidence type="ECO:0000313" key="2">
    <source>
        <dbReference type="Proteomes" id="UP001626603"/>
    </source>
</evidence>
<organism evidence="1 2">
    <name type="scientific">Methanoculleus palmolei</name>
    <dbReference type="NCBI Taxonomy" id="72612"/>
    <lineage>
        <taxon>Archaea</taxon>
        <taxon>Methanobacteriati</taxon>
        <taxon>Methanobacteriota</taxon>
        <taxon>Stenosarchaea group</taxon>
        <taxon>Methanomicrobia</taxon>
        <taxon>Methanomicrobiales</taxon>
        <taxon>Methanomicrobiaceae</taxon>
        <taxon>Methanoculleus</taxon>
    </lineage>
</organism>
<dbReference type="InterPro" id="IPR008969">
    <property type="entry name" value="CarboxyPept-like_regulatory"/>
</dbReference>